<sequence length="239" mass="25973">MLLLLPVLFGLAEALFLRTLFAPLVTLNSTIDNCSSARWISIGGVRSSVPVHFCSQYRNATMIVNTAPQILLASELQKNAFEVQLELSDSVFSAIFSINDTEGESEALVQISVALKNASGTEITAAVFARFVFTEVEFSDTALMVLSIVAAISIIALICILIYIAANRFVEMRLNSEARNSEGARSYPNIADDTQPLVVVPPSECDEPIPVRARPKESPEISQESTETSSKNEPDADDQ</sequence>
<keyword evidence="2" id="KW-1133">Transmembrane helix</keyword>
<evidence type="ECO:0000313" key="3">
    <source>
        <dbReference type="EMBL" id="KAK0417564.1"/>
    </source>
</evidence>
<dbReference type="Proteomes" id="UP001175271">
    <property type="component" value="Unassembled WGS sequence"/>
</dbReference>
<proteinExistence type="predicted"/>
<gene>
    <name evidence="3" type="ORF">QR680_013083</name>
</gene>
<evidence type="ECO:0000256" key="2">
    <source>
        <dbReference type="SAM" id="Phobius"/>
    </source>
</evidence>
<feature type="transmembrane region" description="Helical" evidence="2">
    <location>
        <begin position="142"/>
        <end position="166"/>
    </location>
</feature>
<evidence type="ECO:0000313" key="4">
    <source>
        <dbReference type="Proteomes" id="UP001175271"/>
    </source>
</evidence>
<protein>
    <submittedName>
        <fullName evidence="3">Uncharacterized protein</fullName>
    </submittedName>
</protein>
<dbReference type="EMBL" id="JAUCMV010000002">
    <property type="protein sequence ID" value="KAK0417564.1"/>
    <property type="molecule type" value="Genomic_DNA"/>
</dbReference>
<keyword evidence="4" id="KW-1185">Reference proteome</keyword>
<feature type="compositionally biased region" description="Basic and acidic residues" evidence="1">
    <location>
        <begin position="230"/>
        <end position="239"/>
    </location>
</feature>
<keyword evidence="2" id="KW-0472">Membrane</keyword>
<organism evidence="3 4">
    <name type="scientific">Steinernema hermaphroditum</name>
    <dbReference type="NCBI Taxonomy" id="289476"/>
    <lineage>
        <taxon>Eukaryota</taxon>
        <taxon>Metazoa</taxon>
        <taxon>Ecdysozoa</taxon>
        <taxon>Nematoda</taxon>
        <taxon>Chromadorea</taxon>
        <taxon>Rhabditida</taxon>
        <taxon>Tylenchina</taxon>
        <taxon>Panagrolaimomorpha</taxon>
        <taxon>Strongyloidoidea</taxon>
        <taxon>Steinernematidae</taxon>
        <taxon>Steinernema</taxon>
    </lineage>
</organism>
<evidence type="ECO:0000256" key="1">
    <source>
        <dbReference type="SAM" id="MobiDB-lite"/>
    </source>
</evidence>
<reference evidence="3" key="1">
    <citation type="submission" date="2023-06" db="EMBL/GenBank/DDBJ databases">
        <title>Genomic analysis of the entomopathogenic nematode Steinernema hermaphroditum.</title>
        <authorList>
            <person name="Schwarz E.M."/>
            <person name="Heppert J.K."/>
            <person name="Baniya A."/>
            <person name="Schwartz H.T."/>
            <person name="Tan C.-H."/>
            <person name="Antoshechkin I."/>
            <person name="Sternberg P.W."/>
            <person name="Goodrich-Blair H."/>
            <person name="Dillman A.R."/>
        </authorList>
    </citation>
    <scope>NUCLEOTIDE SEQUENCE</scope>
    <source>
        <strain evidence="3">PS9179</strain>
        <tissue evidence="3">Whole animal</tissue>
    </source>
</reference>
<feature type="compositionally biased region" description="Polar residues" evidence="1">
    <location>
        <begin position="220"/>
        <end position="229"/>
    </location>
</feature>
<comment type="caution">
    <text evidence="3">The sequence shown here is derived from an EMBL/GenBank/DDBJ whole genome shotgun (WGS) entry which is preliminary data.</text>
</comment>
<accession>A0AA39I748</accession>
<keyword evidence="2" id="KW-0812">Transmembrane</keyword>
<feature type="region of interest" description="Disordered" evidence="1">
    <location>
        <begin position="183"/>
        <end position="239"/>
    </location>
</feature>
<name>A0AA39I748_9BILA</name>
<dbReference type="AlphaFoldDB" id="A0AA39I748"/>